<proteinExistence type="predicted"/>
<dbReference type="CTD" id="36337509"/>
<reference evidence="1 2" key="1">
    <citation type="journal article" date="2013" name="Nat. Genet.">
        <title>The genome of the hydatid tapeworm Echinococcus granulosus.</title>
        <authorList>
            <person name="Zheng H."/>
            <person name="Zhang W."/>
            <person name="Zhang L."/>
            <person name="Zhang Z."/>
            <person name="Li J."/>
            <person name="Lu G."/>
            <person name="Zhu Y."/>
            <person name="Wang Y."/>
            <person name="Huang Y."/>
            <person name="Liu J."/>
            <person name="Kang H."/>
            <person name="Chen J."/>
            <person name="Wang L."/>
            <person name="Chen A."/>
            <person name="Yu S."/>
            <person name="Gao Z."/>
            <person name="Jin L."/>
            <person name="Gu W."/>
            <person name="Wang Z."/>
            <person name="Zhao L."/>
            <person name="Shi B."/>
            <person name="Wen H."/>
            <person name="Lin R."/>
            <person name="Jones M.K."/>
            <person name="Brejova B."/>
            <person name="Vinar T."/>
            <person name="Zhao G."/>
            <person name="McManus D.P."/>
            <person name="Chen Z."/>
            <person name="Zhou Y."/>
            <person name="Wang S."/>
        </authorList>
    </citation>
    <scope>NUCLEOTIDE SEQUENCE [LARGE SCALE GENOMIC DNA]</scope>
</reference>
<comment type="caution">
    <text evidence="1">The sequence shown here is derived from an EMBL/GenBank/DDBJ whole genome shotgun (WGS) entry which is preliminary data.</text>
</comment>
<dbReference type="Proteomes" id="UP000019149">
    <property type="component" value="Unassembled WGS sequence"/>
</dbReference>
<dbReference type="AlphaFoldDB" id="W6UPZ1"/>
<gene>
    <name evidence="1" type="ORF">EGR_01794</name>
</gene>
<sequence>MEPKNPFGVCDAAATFQPLLQTPQIQLFPKYCNICLDYILGFAKEKTIRVPPIDHCFHKCNDDGSSSLDSAASPFLTKVQGMEQSYVERLPQPLLSPSSFRFLILHGN</sequence>
<dbReference type="KEGG" id="egl:EGR_01794"/>
<keyword evidence="2" id="KW-1185">Reference proteome</keyword>
<dbReference type="EMBL" id="APAU02000007">
    <property type="protein sequence ID" value="EUB63303.1"/>
    <property type="molecule type" value="Genomic_DNA"/>
</dbReference>
<accession>W6UPZ1</accession>
<name>W6UPZ1_ECHGR</name>
<evidence type="ECO:0000313" key="1">
    <source>
        <dbReference type="EMBL" id="EUB63303.1"/>
    </source>
</evidence>
<protein>
    <submittedName>
        <fullName evidence="1">Uncharacterized protein</fullName>
    </submittedName>
</protein>
<organism evidence="1 2">
    <name type="scientific">Echinococcus granulosus</name>
    <name type="common">Hydatid tapeworm</name>
    <dbReference type="NCBI Taxonomy" id="6210"/>
    <lineage>
        <taxon>Eukaryota</taxon>
        <taxon>Metazoa</taxon>
        <taxon>Spiralia</taxon>
        <taxon>Lophotrochozoa</taxon>
        <taxon>Platyhelminthes</taxon>
        <taxon>Cestoda</taxon>
        <taxon>Eucestoda</taxon>
        <taxon>Cyclophyllidea</taxon>
        <taxon>Taeniidae</taxon>
        <taxon>Echinococcus</taxon>
        <taxon>Echinococcus granulosus group</taxon>
    </lineage>
</organism>
<dbReference type="RefSeq" id="XP_024354499.1">
    <property type="nucleotide sequence ID" value="XM_024491043.1"/>
</dbReference>
<dbReference type="GeneID" id="36337509"/>
<evidence type="ECO:0000313" key="2">
    <source>
        <dbReference type="Proteomes" id="UP000019149"/>
    </source>
</evidence>